<dbReference type="OrthoDB" id="10005898at2759"/>
<dbReference type="Pfam" id="PF05648">
    <property type="entry name" value="PEX11"/>
    <property type="match status" value="1"/>
</dbReference>
<evidence type="ECO:0000256" key="5">
    <source>
        <dbReference type="SAM" id="MobiDB-lite"/>
    </source>
</evidence>
<gene>
    <name evidence="6" type="ORF">BJ508DRAFT_412785</name>
</gene>
<dbReference type="PANTHER" id="PTHR12652:SF25">
    <property type="entry name" value="MICROBODY (PEROXISOME) PROLIFERATION PROTEIN PEROXIN 11C (EUROFUNG)"/>
    <property type="match status" value="1"/>
</dbReference>
<proteinExistence type="predicted"/>
<comment type="subcellular location">
    <subcellularLocation>
        <location evidence="4">Peroxisome membrane</location>
    </subcellularLocation>
</comment>
<dbReference type="InterPro" id="IPR008733">
    <property type="entry name" value="PEX11"/>
</dbReference>
<dbReference type="EMBL" id="ML119659">
    <property type="protein sequence ID" value="RPA84400.1"/>
    <property type="molecule type" value="Genomic_DNA"/>
</dbReference>
<dbReference type="GO" id="GO:0005778">
    <property type="term" value="C:peroxisomal membrane"/>
    <property type="evidence" value="ECO:0007669"/>
    <property type="project" value="UniProtKB-SubCell"/>
</dbReference>
<evidence type="ECO:0000256" key="4">
    <source>
        <dbReference type="ARBA" id="ARBA00046271"/>
    </source>
</evidence>
<keyword evidence="3" id="KW-0576">Peroxisome</keyword>
<dbReference type="PANTHER" id="PTHR12652">
    <property type="entry name" value="PEROXISOMAL BIOGENESIS FACTOR 11"/>
    <property type="match status" value="1"/>
</dbReference>
<name>A0A3N4IJT0_ASCIM</name>
<evidence type="ECO:0000313" key="6">
    <source>
        <dbReference type="EMBL" id="RPA84400.1"/>
    </source>
</evidence>
<evidence type="ECO:0000256" key="2">
    <source>
        <dbReference type="ARBA" id="ARBA00023136"/>
    </source>
</evidence>
<keyword evidence="7" id="KW-1185">Reference proteome</keyword>
<feature type="region of interest" description="Disordered" evidence="5">
    <location>
        <begin position="1"/>
        <end position="51"/>
    </location>
</feature>
<sequence length="296" mass="33041">MSTVDSPPTSTSKDSDVQIQSISEKTEITPVPSLPSSAEKGKDDASLSKKPAPKKLSKYQLKLTALKLHIVLVRLNKILSNHGSRDNLLCLTSYSILLLSTLTPHLPNSRLAKRLTPSLTALYALISDIRIFQRLFGLVGIYHWALSVYKSPPSDPVIRTISYAQVLMGIAYQAMENVAYLSTHKVVRLDKTGARENWLWLWSCRFWAGHVGGEFLRVAREYYLEQQKIKKGELVTKEEKKEHRAGWVRDVISNCAWAPLTVHWSVDGGVIGPRAVGFFGVIAGLVSFERAWKATA</sequence>
<dbReference type="Proteomes" id="UP000275078">
    <property type="component" value="Unassembled WGS sequence"/>
</dbReference>
<feature type="compositionally biased region" description="Low complexity" evidence="5">
    <location>
        <begin position="1"/>
        <end position="12"/>
    </location>
</feature>
<dbReference type="GO" id="GO:0016559">
    <property type="term" value="P:peroxisome fission"/>
    <property type="evidence" value="ECO:0007669"/>
    <property type="project" value="InterPro"/>
</dbReference>
<evidence type="ECO:0000256" key="1">
    <source>
        <dbReference type="ARBA" id="ARBA00022593"/>
    </source>
</evidence>
<accession>A0A3N4IJT0</accession>
<evidence type="ECO:0000256" key="3">
    <source>
        <dbReference type="ARBA" id="ARBA00023140"/>
    </source>
</evidence>
<evidence type="ECO:0000313" key="7">
    <source>
        <dbReference type="Proteomes" id="UP000275078"/>
    </source>
</evidence>
<protein>
    <recommendedName>
        <fullName evidence="8">Peroxisomal biogenesis factor 11</fullName>
    </recommendedName>
</protein>
<dbReference type="STRING" id="1160509.A0A3N4IJT0"/>
<dbReference type="AlphaFoldDB" id="A0A3N4IJT0"/>
<keyword evidence="1" id="KW-0962">Peroxisome biogenesis</keyword>
<keyword evidence="2" id="KW-0472">Membrane</keyword>
<evidence type="ECO:0008006" key="8">
    <source>
        <dbReference type="Google" id="ProtNLM"/>
    </source>
</evidence>
<reference evidence="6 7" key="1">
    <citation type="journal article" date="2018" name="Nat. Ecol. Evol.">
        <title>Pezizomycetes genomes reveal the molecular basis of ectomycorrhizal truffle lifestyle.</title>
        <authorList>
            <person name="Murat C."/>
            <person name="Payen T."/>
            <person name="Noel B."/>
            <person name="Kuo A."/>
            <person name="Morin E."/>
            <person name="Chen J."/>
            <person name="Kohler A."/>
            <person name="Krizsan K."/>
            <person name="Balestrini R."/>
            <person name="Da Silva C."/>
            <person name="Montanini B."/>
            <person name="Hainaut M."/>
            <person name="Levati E."/>
            <person name="Barry K.W."/>
            <person name="Belfiori B."/>
            <person name="Cichocki N."/>
            <person name="Clum A."/>
            <person name="Dockter R.B."/>
            <person name="Fauchery L."/>
            <person name="Guy J."/>
            <person name="Iotti M."/>
            <person name="Le Tacon F."/>
            <person name="Lindquist E.A."/>
            <person name="Lipzen A."/>
            <person name="Malagnac F."/>
            <person name="Mello A."/>
            <person name="Molinier V."/>
            <person name="Miyauchi S."/>
            <person name="Poulain J."/>
            <person name="Riccioni C."/>
            <person name="Rubini A."/>
            <person name="Sitrit Y."/>
            <person name="Splivallo R."/>
            <person name="Traeger S."/>
            <person name="Wang M."/>
            <person name="Zifcakova L."/>
            <person name="Wipf D."/>
            <person name="Zambonelli A."/>
            <person name="Paolocci F."/>
            <person name="Nowrousian M."/>
            <person name="Ottonello S."/>
            <person name="Baldrian P."/>
            <person name="Spatafora J.W."/>
            <person name="Henrissat B."/>
            <person name="Nagy L.G."/>
            <person name="Aury J.M."/>
            <person name="Wincker P."/>
            <person name="Grigoriev I.V."/>
            <person name="Bonfante P."/>
            <person name="Martin F.M."/>
        </authorList>
    </citation>
    <scope>NUCLEOTIDE SEQUENCE [LARGE SCALE GENOMIC DNA]</scope>
    <source>
        <strain evidence="6 7">RN42</strain>
    </source>
</reference>
<organism evidence="6 7">
    <name type="scientific">Ascobolus immersus RN42</name>
    <dbReference type="NCBI Taxonomy" id="1160509"/>
    <lineage>
        <taxon>Eukaryota</taxon>
        <taxon>Fungi</taxon>
        <taxon>Dikarya</taxon>
        <taxon>Ascomycota</taxon>
        <taxon>Pezizomycotina</taxon>
        <taxon>Pezizomycetes</taxon>
        <taxon>Pezizales</taxon>
        <taxon>Ascobolaceae</taxon>
        <taxon>Ascobolus</taxon>
    </lineage>
</organism>